<dbReference type="PANTHER" id="PTHR23506">
    <property type="entry name" value="GH10249P"/>
    <property type="match status" value="1"/>
</dbReference>
<feature type="transmembrane region" description="Helical" evidence="7">
    <location>
        <begin position="249"/>
        <end position="269"/>
    </location>
</feature>
<comment type="subcellular location">
    <subcellularLocation>
        <location evidence="1">Membrane</location>
        <topology evidence="1">Multi-pass membrane protein</topology>
    </subcellularLocation>
</comment>
<feature type="transmembrane region" description="Helical" evidence="7">
    <location>
        <begin position="505"/>
        <end position="524"/>
    </location>
</feature>
<evidence type="ECO:0000256" key="6">
    <source>
        <dbReference type="SAM" id="MobiDB-lite"/>
    </source>
</evidence>
<dbReference type="Pfam" id="PF07690">
    <property type="entry name" value="MFS_1"/>
    <property type="match status" value="1"/>
</dbReference>
<gene>
    <name evidence="8" type="ORF">N656DRAFT_773081</name>
</gene>
<evidence type="ECO:0000256" key="5">
    <source>
        <dbReference type="ARBA" id="ARBA00023136"/>
    </source>
</evidence>
<keyword evidence="9" id="KW-1185">Reference proteome</keyword>
<name>A0AAN6TMR2_9PEZI</name>
<dbReference type="Proteomes" id="UP001302812">
    <property type="component" value="Unassembled WGS sequence"/>
</dbReference>
<dbReference type="GO" id="GO:0016020">
    <property type="term" value="C:membrane"/>
    <property type="evidence" value="ECO:0007669"/>
    <property type="project" value="UniProtKB-SubCell"/>
</dbReference>
<protein>
    <submittedName>
        <fullName evidence="8">MFS general substrate transporter</fullName>
    </submittedName>
</protein>
<keyword evidence="4 7" id="KW-1133">Transmembrane helix</keyword>
<dbReference type="GO" id="GO:0022857">
    <property type="term" value="F:transmembrane transporter activity"/>
    <property type="evidence" value="ECO:0007669"/>
    <property type="project" value="InterPro"/>
</dbReference>
<feature type="transmembrane region" description="Helical" evidence="7">
    <location>
        <begin position="156"/>
        <end position="176"/>
    </location>
</feature>
<feature type="region of interest" description="Disordered" evidence="6">
    <location>
        <begin position="628"/>
        <end position="655"/>
    </location>
</feature>
<feature type="compositionally biased region" description="Basic and acidic residues" evidence="6">
    <location>
        <begin position="37"/>
        <end position="50"/>
    </location>
</feature>
<feature type="transmembrane region" description="Helical" evidence="7">
    <location>
        <begin position="337"/>
        <end position="357"/>
    </location>
</feature>
<feature type="transmembrane region" description="Helical" evidence="7">
    <location>
        <begin position="182"/>
        <end position="206"/>
    </location>
</feature>
<keyword evidence="2" id="KW-0813">Transport</keyword>
<dbReference type="EMBL" id="MU853332">
    <property type="protein sequence ID" value="KAK4117071.1"/>
    <property type="molecule type" value="Genomic_DNA"/>
</dbReference>
<dbReference type="SUPFAM" id="SSF103473">
    <property type="entry name" value="MFS general substrate transporter"/>
    <property type="match status" value="1"/>
</dbReference>
<feature type="compositionally biased region" description="Polar residues" evidence="6">
    <location>
        <begin position="51"/>
        <end position="61"/>
    </location>
</feature>
<dbReference type="RefSeq" id="XP_064674641.1">
    <property type="nucleotide sequence ID" value="XM_064813995.1"/>
</dbReference>
<feature type="compositionally biased region" description="Basic and acidic residues" evidence="6">
    <location>
        <begin position="529"/>
        <end position="538"/>
    </location>
</feature>
<dbReference type="AlphaFoldDB" id="A0AAN6TMR2"/>
<feature type="region of interest" description="Disordered" evidence="6">
    <location>
        <begin position="37"/>
        <end position="76"/>
    </location>
</feature>
<feature type="transmembrane region" description="Helical" evidence="7">
    <location>
        <begin position="125"/>
        <end position="149"/>
    </location>
</feature>
<keyword evidence="3 7" id="KW-0812">Transmembrane</keyword>
<sequence length="778" mass="81977">MVAASLGGAGIAPHASVAQRPSAHASSDAAAVISGLDRDHTTKSPMRPDTRPSSLATTAVSTPERPRRYLPPDTELQGGHSGAVRFPVMLAKLAVFTDVLLSGLVIPLIPSILESRTEVPQQQVQIWIAVLVSAYGGGFAVASPLMPFFAQQDPMLYAVLLSSLAGVAGAFVLLQLSTNLHVLIFARALHGFSAAATTGACSAMLATAGSARGRIRSITGISPAFIQNAAMAAGPAIAGFLHEYIGTDAVFYCAYALIVLTAMTSLIAANSASIRQADMAATPDGRARNYGTLSSGERSRSPSRSISPRTRLPARSSQRTTGSVTPIPWSFRLLVDFSGYLAVGLLASALQSVLPLFAARRYNWSVSAIGFMFVPLFAPATFVGLVSGALAIRVPRSARFSAAVGLAACVPALVYLGQLTQSTELVRHAFLLTLGGISLGMGLSGEPLVQEMVDVVGFVGSDSWDTAAQATSLPNVAYAWGTLVGPLFSGATSWLWGWKTMTSSLAIVAAFTSVLVLLFMQGWLGSPDTDIRNPRDESSSDEESAPLLANDRSIGNSYGYAGEPGSRKTAEFYTPGDDSDDTSLAAHNGGGGKHRTHRRHFSVDNFSIATTAASDSVDSVTSQVRFQAALETPVPGSGRRPRSSDTSGRPTSERRYVMREAPHAPATDPLLAAGSLYVIDEERDAGGKGPGVGTEKRKRRVVVFAEGTAPPEVLERHRHHVVAINALDGTARMVSNPTENHAVHVTEETGEDVPGFSEATSRRYVVVVVEEDGDYESR</sequence>
<reference evidence="8" key="1">
    <citation type="journal article" date="2023" name="Mol. Phylogenet. Evol.">
        <title>Genome-scale phylogeny and comparative genomics of the fungal order Sordariales.</title>
        <authorList>
            <person name="Hensen N."/>
            <person name="Bonometti L."/>
            <person name="Westerberg I."/>
            <person name="Brannstrom I.O."/>
            <person name="Guillou S."/>
            <person name="Cros-Aarteil S."/>
            <person name="Calhoun S."/>
            <person name="Haridas S."/>
            <person name="Kuo A."/>
            <person name="Mondo S."/>
            <person name="Pangilinan J."/>
            <person name="Riley R."/>
            <person name="LaButti K."/>
            <person name="Andreopoulos B."/>
            <person name="Lipzen A."/>
            <person name="Chen C."/>
            <person name="Yan M."/>
            <person name="Daum C."/>
            <person name="Ng V."/>
            <person name="Clum A."/>
            <person name="Steindorff A."/>
            <person name="Ohm R.A."/>
            <person name="Martin F."/>
            <person name="Silar P."/>
            <person name="Natvig D.O."/>
            <person name="Lalanne C."/>
            <person name="Gautier V."/>
            <person name="Ament-Velasquez S.L."/>
            <person name="Kruys A."/>
            <person name="Hutchinson M.I."/>
            <person name="Powell A.J."/>
            <person name="Barry K."/>
            <person name="Miller A.N."/>
            <person name="Grigoriev I.V."/>
            <person name="Debuchy R."/>
            <person name="Gladieux P."/>
            <person name="Hiltunen Thoren M."/>
            <person name="Johannesson H."/>
        </authorList>
    </citation>
    <scope>NUCLEOTIDE SEQUENCE</scope>
    <source>
        <strain evidence="8">CBS 508.74</strain>
    </source>
</reference>
<dbReference type="InterPro" id="IPR050930">
    <property type="entry name" value="MFS_Vesicular_Transporter"/>
</dbReference>
<feature type="transmembrane region" description="Helical" evidence="7">
    <location>
        <begin position="369"/>
        <end position="392"/>
    </location>
</feature>
<evidence type="ECO:0000256" key="3">
    <source>
        <dbReference type="ARBA" id="ARBA00022692"/>
    </source>
</evidence>
<feature type="region of interest" description="Disordered" evidence="6">
    <location>
        <begin position="529"/>
        <end position="598"/>
    </location>
</feature>
<dbReference type="PANTHER" id="PTHR23506:SF23">
    <property type="entry name" value="GH10249P"/>
    <property type="match status" value="1"/>
</dbReference>
<feature type="transmembrane region" description="Helical" evidence="7">
    <location>
        <begin position="93"/>
        <end position="113"/>
    </location>
</feature>
<feature type="compositionally biased region" description="Low complexity" evidence="6">
    <location>
        <begin position="302"/>
        <end position="313"/>
    </location>
</feature>
<dbReference type="InterPro" id="IPR036259">
    <property type="entry name" value="MFS_trans_sf"/>
</dbReference>
<evidence type="ECO:0000256" key="7">
    <source>
        <dbReference type="SAM" id="Phobius"/>
    </source>
</evidence>
<organism evidence="8 9">
    <name type="scientific">Canariomyces notabilis</name>
    <dbReference type="NCBI Taxonomy" id="2074819"/>
    <lineage>
        <taxon>Eukaryota</taxon>
        <taxon>Fungi</taxon>
        <taxon>Dikarya</taxon>
        <taxon>Ascomycota</taxon>
        <taxon>Pezizomycotina</taxon>
        <taxon>Sordariomycetes</taxon>
        <taxon>Sordariomycetidae</taxon>
        <taxon>Sordariales</taxon>
        <taxon>Chaetomiaceae</taxon>
        <taxon>Canariomyces</taxon>
    </lineage>
</organism>
<evidence type="ECO:0000256" key="4">
    <source>
        <dbReference type="ARBA" id="ARBA00022989"/>
    </source>
</evidence>
<feature type="region of interest" description="Disordered" evidence="6">
    <location>
        <begin position="285"/>
        <end position="323"/>
    </location>
</feature>
<evidence type="ECO:0000313" key="8">
    <source>
        <dbReference type="EMBL" id="KAK4117071.1"/>
    </source>
</evidence>
<feature type="transmembrane region" description="Helical" evidence="7">
    <location>
        <begin position="477"/>
        <end position="498"/>
    </location>
</feature>
<comment type="caution">
    <text evidence="8">The sequence shown here is derived from an EMBL/GenBank/DDBJ whole genome shotgun (WGS) entry which is preliminary data.</text>
</comment>
<dbReference type="Gene3D" id="1.20.1250.20">
    <property type="entry name" value="MFS general substrate transporter like domains"/>
    <property type="match status" value="2"/>
</dbReference>
<evidence type="ECO:0000313" key="9">
    <source>
        <dbReference type="Proteomes" id="UP001302812"/>
    </source>
</evidence>
<evidence type="ECO:0000256" key="1">
    <source>
        <dbReference type="ARBA" id="ARBA00004141"/>
    </source>
</evidence>
<evidence type="ECO:0000256" key="2">
    <source>
        <dbReference type="ARBA" id="ARBA00022448"/>
    </source>
</evidence>
<dbReference type="GeneID" id="89938120"/>
<dbReference type="InterPro" id="IPR011701">
    <property type="entry name" value="MFS"/>
</dbReference>
<accession>A0AAN6TMR2</accession>
<feature type="transmembrane region" description="Helical" evidence="7">
    <location>
        <begin position="398"/>
        <end position="417"/>
    </location>
</feature>
<reference evidence="8" key="2">
    <citation type="submission" date="2023-05" db="EMBL/GenBank/DDBJ databases">
        <authorList>
            <consortium name="Lawrence Berkeley National Laboratory"/>
            <person name="Steindorff A."/>
            <person name="Hensen N."/>
            <person name="Bonometti L."/>
            <person name="Westerberg I."/>
            <person name="Brannstrom I.O."/>
            <person name="Guillou S."/>
            <person name="Cros-Aarteil S."/>
            <person name="Calhoun S."/>
            <person name="Haridas S."/>
            <person name="Kuo A."/>
            <person name="Mondo S."/>
            <person name="Pangilinan J."/>
            <person name="Riley R."/>
            <person name="Labutti K."/>
            <person name="Andreopoulos B."/>
            <person name="Lipzen A."/>
            <person name="Chen C."/>
            <person name="Yanf M."/>
            <person name="Daum C."/>
            <person name="Ng V."/>
            <person name="Clum A."/>
            <person name="Ohm R."/>
            <person name="Martin F."/>
            <person name="Silar P."/>
            <person name="Natvig D."/>
            <person name="Lalanne C."/>
            <person name="Gautier V."/>
            <person name="Ament-Velasquez S.L."/>
            <person name="Kruys A."/>
            <person name="Hutchinson M.I."/>
            <person name="Powell A.J."/>
            <person name="Barry K."/>
            <person name="Miller A.N."/>
            <person name="Grigoriev I.V."/>
            <person name="Debuchy R."/>
            <person name="Gladieux P."/>
            <person name="Thoren M.H."/>
            <person name="Johannesson H."/>
        </authorList>
    </citation>
    <scope>NUCLEOTIDE SEQUENCE</scope>
    <source>
        <strain evidence="8">CBS 508.74</strain>
    </source>
</reference>
<keyword evidence="5 7" id="KW-0472">Membrane</keyword>
<proteinExistence type="predicted"/>